<organism evidence="9 10">
    <name type="scientific">Aquatica leii</name>
    <dbReference type="NCBI Taxonomy" id="1421715"/>
    <lineage>
        <taxon>Eukaryota</taxon>
        <taxon>Metazoa</taxon>
        <taxon>Ecdysozoa</taxon>
        <taxon>Arthropoda</taxon>
        <taxon>Hexapoda</taxon>
        <taxon>Insecta</taxon>
        <taxon>Pterygota</taxon>
        <taxon>Neoptera</taxon>
        <taxon>Endopterygota</taxon>
        <taxon>Coleoptera</taxon>
        <taxon>Polyphaga</taxon>
        <taxon>Elateriformia</taxon>
        <taxon>Elateroidea</taxon>
        <taxon>Lampyridae</taxon>
        <taxon>Luciolinae</taxon>
        <taxon>Aquatica</taxon>
    </lineage>
</organism>
<dbReference type="EMBL" id="JARPUR010000001">
    <property type="protein sequence ID" value="KAK4885984.1"/>
    <property type="molecule type" value="Genomic_DNA"/>
</dbReference>
<dbReference type="PROSITE" id="PS00134">
    <property type="entry name" value="TRYPSIN_HIS"/>
    <property type="match status" value="2"/>
</dbReference>
<feature type="domain" description="Peptidase S1" evidence="8">
    <location>
        <begin position="512"/>
        <end position="753"/>
    </location>
</feature>
<keyword evidence="10" id="KW-1185">Reference proteome</keyword>
<dbReference type="FunFam" id="2.40.10.10:FF:000072">
    <property type="entry name" value="CLIP-domain serine protease"/>
    <property type="match status" value="1"/>
</dbReference>
<evidence type="ECO:0000256" key="6">
    <source>
        <dbReference type="SAM" id="MobiDB-lite"/>
    </source>
</evidence>
<dbReference type="Gene3D" id="2.40.10.10">
    <property type="entry name" value="Trypsin-like serine proteases"/>
    <property type="match status" value="3"/>
</dbReference>
<dbReference type="Pfam" id="PF00089">
    <property type="entry name" value="Trypsin"/>
    <property type="match status" value="3"/>
</dbReference>
<keyword evidence="4" id="KW-1015">Disulfide bond</keyword>
<feature type="compositionally biased region" description="Low complexity" evidence="6">
    <location>
        <begin position="969"/>
        <end position="984"/>
    </location>
</feature>
<dbReference type="Proteomes" id="UP001353858">
    <property type="component" value="Unassembled WGS sequence"/>
</dbReference>
<dbReference type="FunFam" id="2.40.10.10:FF:000006">
    <property type="entry name" value="Serine proteinase stubble"/>
    <property type="match status" value="2"/>
</dbReference>
<dbReference type="InterPro" id="IPR043504">
    <property type="entry name" value="Peptidase_S1_PA_chymotrypsin"/>
</dbReference>
<dbReference type="PANTHER" id="PTHR24253:SF88">
    <property type="entry name" value="NOTOPLEURAL, ISOFORM A"/>
    <property type="match status" value="1"/>
</dbReference>
<gene>
    <name evidence="9" type="ORF">RN001_002255</name>
</gene>
<dbReference type="InterPro" id="IPR009003">
    <property type="entry name" value="Peptidase_S1_PA"/>
</dbReference>
<dbReference type="CDD" id="cd00190">
    <property type="entry name" value="Tryp_SPc"/>
    <property type="match status" value="3"/>
</dbReference>
<name>A0AAN7PGS7_9COLE</name>
<feature type="domain" description="Peptidase S1" evidence="8">
    <location>
        <begin position="144"/>
        <end position="412"/>
    </location>
</feature>
<feature type="region of interest" description="Disordered" evidence="6">
    <location>
        <begin position="965"/>
        <end position="984"/>
    </location>
</feature>
<dbReference type="InterPro" id="IPR018114">
    <property type="entry name" value="TRYPSIN_HIS"/>
</dbReference>
<sequence>MRFLLLMLFYNVHVFSWKISNWFSNTKDDELNSFTHTADSTGRVFVTMLGYPPRCEKKGVSHACTLSLACWWVGGLSQTGCGANPWLVACCVKYPTKKDYVSSPDALYDSSYKNLDFETNQIQRRNDEVEECGISSDRVLSKRIIGGDEAKFAQFPWQAHIKIATYQCGGVLVSLKYVATAGHCTALAPLKVINVYLGELDTQNTGKVLETAPSERHEIKRRLLHPNFKFQITQPDRYDLALLELKNIVGQNFHIMPICLPKPDVQFQGKTGVVAGWGKTKPSIDPTGTNILRSAEVPILGITLNLLKTLFLIALFIDIKECILWHKIKEINVELHEEMLCAGHKDGHKDACLGDSGGPLIVLEHGRWTLAGIISAGFGCGEPNQPGIYHSVAVSKFVWCVFIVSFIEASQNDIKDNDVKKYVFPPPKMRFFDELGLIPQSCRYKGLKYECGLSFSCVLGGGRPLDLCSGGMIWSCCIDRETTNNYPSNTPTEHGLLNNASCGELVTRSNRIVGGHSSTFGSHPWQVALIKTGFLSKKLACGGALLNERWIVTAAHCVATTANGNLKVRLGEWDVRDQEERFAHEEYTVERKEVHPSYSPSDFRNDVALVKLDRNVRFKQHIIPVCLPSPSVKLLGKKATVAGWGRTRHGQATVPSVLQEVDVEVISNDRCQRWFRAAGRRETIHDVFLCAGYKEGGRDSCQGDSGGPLTTTIEGRKTLIGLVSWGIGCGREHLPGVYTNIQKFVNWIDAMLPATLVTILSFLMKFTSSSPVYSMQPTYLIANIGTAGRNIRNLQCISKKNNEKGICMFAIDCLKANGTHLGTCIDGFYFGSCCHIKPILDINGNTIDTAIIPSREPPSRISSTTKHPTSKIEETTVKSTIATTTTKPLTSSITTLKTTPGPAPNLTTKMPETTLSYKISTFQTVEKNPVTAFTKLPQNITTVSTIFTTKIKETPSTIILKTTMKPTRSPVTSKPTKYTKPTSTTIRTTKPVKVVTKPTKTTVTTKKIITKISTRSPTTTTQKVKIPSLTTTTENSTTVKLTSTTEKASSNVTETNLPQTTIHTSNIQLIGNPATNEIEQVKPLQPPPSSEENSVPSLITWSVLGQETTTSTNVSQEWKPLTTPDGWVLLPNLSTELPINNKSTANVTESPTSTLSTKPIEISTPSLTSLIHSSGESTTINGTSLSSSSTEALPVTSNTMTTTFITSSTTETSISPLNMSDFTDVCGRRMYPEARIVGGERATFGKWPWQISLRQWRTSTYLHKCGAALLNENWAITAAHCVDNVPPSDLLLRLGEHDLSTDNEPYIHQERRVQIVAAHPQFDPRTFEYDLALLRFYEPVQFQPNIIPVCVPSNDENFVGRTAYVTGWGRLYEDGPLPSVLQQVAVPVINNTVCESMYRSAGYIEHIPHIFICAGWRRGGFDSCEGDSGGPMVIQREDKRFLLAGVISWGIGCAEPNQPGVYTRISEFRDWINQILQF</sequence>
<dbReference type="PROSITE" id="PS00135">
    <property type="entry name" value="TRYPSIN_SER"/>
    <property type="match status" value="2"/>
</dbReference>
<evidence type="ECO:0000313" key="9">
    <source>
        <dbReference type="EMBL" id="KAK4885984.1"/>
    </source>
</evidence>
<dbReference type="GO" id="GO:0004252">
    <property type="term" value="F:serine-type endopeptidase activity"/>
    <property type="evidence" value="ECO:0007669"/>
    <property type="project" value="InterPro"/>
</dbReference>
<accession>A0AAN7PGS7</accession>
<dbReference type="SMART" id="SM00020">
    <property type="entry name" value="Tryp_SPc"/>
    <property type="match status" value="3"/>
</dbReference>
<dbReference type="PANTHER" id="PTHR24253">
    <property type="entry name" value="TRANSMEMBRANE PROTEASE SERINE"/>
    <property type="match status" value="1"/>
</dbReference>
<keyword evidence="2 5" id="KW-0378">Hydrolase</keyword>
<evidence type="ECO:0000259" key="8">
    <source>
        <dbReference type="PROSITE" id="PS50240"/>
    </source>
</evidence>
<reference evidence="10" key="1">
    <citation type="submission" date="2023-01" db="EMBL/GenBank/DDBJ databases">
        <title>Key to firefly adult light organ development and bioluminescence: homeobox transcription factors regulate luciferase expression and transportation to peroxisome.</title>
        <authorList>
            <person name="Fu X."/>
        </authorList>
    </citation>
    <scope>NUCLEOTIDE SEQUENCE [LARGE SCALE GENOMIC DNA]</scope>
</reference>
<dbReference type="InterPro" id="IPR033116">
    <property type="entry name" value="TRYPSIN_SER"/>
</dbReference>
<evidence type="ECO:0000256" key="4">
    <source>
        <dbReference type="ARBA" id="ARBA00023157"/>
    </source>
</evidence>
<evidence type="ECO:0000256" key="1">
    <source>
        <dbReference type="ARBA" id="ARBA00022670"/>
    </source>
</evidence>
<keyword evidence="3 5" id="KW-0720">Serine protease</keyword>
<feature type="chain" id="PRO_5042922142" description="Peptidase S1 domain-containing protein" evidence="7">
    <location>
        <begin position="17"/>
        <end position="1478"/>
    </location>
</feature>
<feature type="signal peptide" evidence="7">
    <location>
        <begin position="1"/>
        <end position="16"/>
    </location>
</feature>
<dbReference type="InterPro" id="IPR001314">
    <property type="entry name" value="Peptidase_S1A"/>
</dbReference>
<dbReference type="PROSITE" id="PS50240">
    <property type="entry name" value="TRYPSIN_DOM"/>
    <property type="match status" value="3"/>
</dbReference>
<dbReference type="PRINTS" id="PR00722">
    <property type="entry name" value="CHYMOTRYPSIN"/>
</dbReference>
<comment type="caution">
    <text evidence="9">The sequence shown here is derived from an EMBL/GenBank/DDBJ whole genome shotgun (WGS) entry which is preliminary data.</text>
</comment>
<evidence type="ECO:0000256" key="2">
    <source>
        <dbReference type="ARBA" id="ARBA00022801"/>
    </source>
</evidence>
<evidence type="ECO:0000313" key="10">
    <source>
        <dbReference type="Proteomes" id="UP001353858"/>
    </source>
</evidence>
<protein>
    <recommendedName>
        <fullName evidence="8">Peptidase S1 domain-containing protein</fullName>
    </recommendedName>
</protein>
<keyword evidence="1 5" id="KW-0645">Protease</keyword>
<proteinExistence type="predicted"/>
<dbReference type="InterPro" id="IPR001254">
    <property type="entry name" value="Trypsin_dom"/>
</dbReference>
<evidence type="ECO:0000256" key="3">
    <source>
        <dbReference type="ARBA" id="ARBA00022825"/>
    </source>
</evidence>
<dbReference type="SUPFAM" id="SSF50494">
    <property type="entry name" value="Trypsin-like serine proteases"/>
    <property type="match status" value="3"/>
</dbReference>
<keyword evidence="7" id="KW-0732">Signal</keyword>
<feature type="domain" description="Peptidase S1" evidence="8">
    <location>
        <begin position="1236"/>
        <end position="1477"/>
    </location>
</feature>
<evidence type="ECO:0000256" key="7">
    <source>
        <dbReference type="SAM" id="SignalP"/>
    </source>
</evidence>
<evidence type="ECO:0000256" key="5">
    <source>
        <dbReference type="RuleBase" id="RU363034"/>
    </source>
</evidence>
<dbReference type="GO" id="GO:0006508">
    <property type="term" value="P:proteolysis"/>
    <property type="evidence" value="ECO:0007669"/>
    <property type="project" value="UniProtKB-KW"/>
</dbReference>